<keyword evidence="2" id="KW-1185">Reference proteome</keyword>
<dbReference type="Proteomes" id="UP001165267">
    <property type="component" value="Unassembled WGS sequence"/>
</dbReference>
<evidence type="ECO:0000313" key="1">
    <source>
        <dbReference type="EMBL" id="MCR2746409.1"/>
    </source>
</evidence>
<evidence type="ECO:0000313" key="2">
    <source>
        <dbReference type="Proteomes" id="UP001165267"/>
    </source>
</evidence>
<dbReference type="RefSeq" id="WP_257511643.1">
    <property type="nucleotide sequence ID" value="NZ_JANKHG010000016.1"/>
</dbReference>
<organism evidence="1 2">
    <name type="scientific">Limnobacter parvus</name>
    <dbReference type="NCBI Taxonomy" id="2939690"/>
    <lineage>
        <taxon>Bacteria</taxon>
        <taxon>Pseudomonadati</taxon>
        <taxon>Pseudomonadota</taxon>
        <taxon>Betaproteobacteria</taxon>
        <taxon>Burkholderiales</taxon>
        <taxon>Burkholderiaceae</taxon>
        <taxon>Limnobacter</taxon>
    </lineage>
</organism>
<name>A0ABT1XHP1_9BURK</name>
<gene>
    <name evidence="1" type="ORF">NSP04_07095</name>
</gene>
<dbReference type="SUPFAM" id="SSF55781">
    <property type="entry name" value="GAF domain-like"/>
    <property type="match status" value="1"/>
</dbReference>
<reference evidence="1" key="1">
    <citation type="submission" date="2022-07" db="EMBL/GenBank/DDBJ databases">
        <authorList>
            <person name="Xamxidin M."/>
        </authorList>
    </citation>
    <scope>NUCLEOTIDE SEQUENCE</scope>
    <source>
        <strain evidence="1">YS8-69</strain>
    </source>
</reference>
<dbReference type="PANTHER" id="PTHR38765">
    <property type="entry name" value="DUF484 DOMAIN-CONTAINING PROTEIN"/>
    <property type="match status" value="1"/>
</dbReference>
<dbReference type="EMBL" id="JANKHG010000016">
    <property type="protein sequence ID" value="MCR2746409.1"/>
    <property type="molecule type" value="Genomic_DNA"/>
</dbReference>
<dbReference type="PANTHER" id="PTHR38765:SF1">
    <property type="entry name" value="DUF484 DOMAIN-CONTAINING PROTEIN"/>
    <property type="match status" value="1"/>
</dbReference>
<dbReference type="InterPro" id="IPR029016">
    <property type="entry name" value="GAF-like_dom_sf"/>
</dbReference>
<comment type="caution">
    <text evidence="1">The sequence shown here is derived from an EMBL/GenBank/DDBJ whole genome shotgun (WGS) entry which is preliminary data.</text>
</comment>
<dbReference type="InterPro" id="IPR007435">
    <property type="entry name" value="DUF484"/>
</dbReference>
<accession>A0ABT1XHP1</accession>
<sequence length="216" mass="23692">MTEEAIQVADFLKANPDFLIRNPGILAFIKLPEQSTGNVASLHERQVHTMREKVKSLEHRMVEMTHAAVENQAIIDNLQSITRSLLTVKNAADLPTVLVEKIKRQFVVPIVRLQLWAEGEGVSEGDKSIVNDMKSLYCGFAENAPTLSVFQGEEVAPRSVVLIPIRVGASPEAFGCLGFGSPDKDRFSPTLETDFLNTLAETACAALSRLQTTTQS</sequence>
<dbReference type="Pfam" id="PF04340">
    <property type="entry name" value="DUF484"/>
    <property type="match status" value="1"/>
</dbReference>
<protein>
    <submittedName>
        <fullName evidence="1">DUF484 family protein</fullName>
    </submittedName>
</protein>
<dbReference type="Gene3D" id="3.30.450.40">
    <property type="match status" value="1"/>
</dbReference>
<proteinExistence type="predicted"/>